<name>A0A1R1SRF4_9ACTN</name>
<dbReference type="Pfam" id="PF00550">
    <property type="entry name" value="PP-binding"/>
    <property type="match status" value="1"/>
</dbReference>
<dbReference type="EMBL" id="ASQP01000056">
    <property type="protein sequence ID" value="OMI40886.1"/>
    <property type="molecule type" value="Genomic_DNA"/>
</dbReference>
<dbReference type="Gene3D" id="1.10.1200.10">
    <property type="entry name" value="ACP-like"/>
    <property type="match status" value="1"/>
</dbReference>
<evidence type="ECO:0000259" key="1">
    <source>
        <dbReference type="PROSITE" id="PS50075"/>
    </source>
</evidence>
<feature type="domain" description="Carrier" evidence="1">
    <location>
        <begin position="1"/>
        <end position="81"/>
    </location>
</feature>
<gene>
    <name evidence="2" type="ORF">SPAR_03471</name>
</gene>
<proteinExistence type="predicted"/>
<dbReference type="SUPFAM" id="SSF47336">
    <property type="entry name" value="ACP-like"/>
    <property type="match status" value="1"/>
</dbReference>
<protein>
    <submittedName>
        <fullName evidence="2">Phosphopantetheine-binding protein</fullName>
    </submittedName>
</protein>
<dbReference type="STRING" id="67365.GCA_001704635_00565"/>
<accession>A0A1R1SRF4</accession>
<dbReference type="AlphaFoldDB" id="A0A1R1SRF4"/>
<dbReference type="InterPro" id="IPR036736">
    <property type="entry name" value="ACP-like_sf"/>
</dbReference>
<evidence type="ECO:0000313" key="2">
    <source>
        <dbReference type="EMBL" id="OMI40886.1"/>
    </source>
</evidence>
<evidence type="ECO:0000313" key="3">
    <source>
        <dbReference type="Proteomes" id="UP000186168"/>
    </source>
</evidence>
<dbReference type="InterPro" id="IPR009081">
    <property type="entry name" value="PP-bd_ACP"/>
</dbReference>
<reference evidence="2 3" key="1">
    <citation type="submission" date="2013-05" db="EMBL/GenBank/DDBJ databases">
        <title>Genome sequence of Streptomyces sparsogenes DSM 40356.</title>
        <authorList>
            <person name="Coyne S."/>
            <person name="Seebeck F.P."/>
        </authorList>
    </citation>
    <scope>NUCLEOTIDE SEQUENCE [LARGE SCALE GENOMIC DNA]</scope>
    <source>
        <strain evidence="2 3">DSM 40356</strain>
    </source>
</reference>
<keyword evidence="3" id="KW-1185">Reference proteome</keyword>
<comment type="caution">
    <text evidence="2">The sequence shown here is derived from an EMBL/GenBank/DDBJ whole genome shotgun (WGS) entry which is preliminary data.</text>
</comment>
<dbReference type="PROSITE" id="PS50075">
    <property type="entry name" value="CARRIER"/>
    <property type="match status" value="1"/>
</dbReference>
<dbReference type="GeneID" id="96745753"/>
<dbReference type="RefSeq" id="WP_065965521.1">
    <property type="nucleotide sequence ID" value="NZ_ASQP01000056.1"/>
</dbReference>
<dbReference type="Proteomes" id="UP000186168">
    <property type="component" value="Unassembled WGS sequence"/>
</dbReference>
<organism evidence="2 3">
    <name type="scientific">Streptomyces sparsogenes DSM 40356</name>
    <dbReference type="NCBI Taxonomy" id="1331668"/>
    <lineage>
        <taxon>Bacteria</taxon>
        <taxon>Bacillati</taxon>
        <taxon>Actinomycetota</taxon>
        <taxon>Actinomycetes</taxon>
        <taxon>Kitasatosporales</taxon>
        <taxon>Streptomycetaceae</taxon>
        <taxon>Streptomyces</taxon>
    </lineage>
</organism>
<sequence>MDRAQMVEAIGRSVAAMVPYSDTPVEEDKRLFEDLGLDSTSIVELMIDLEDNAGVVVDTDAIEPDVFETVGALVDFLMRSLPAER</sequence>